<feature type="transmembrane region" description="Helical" evidence="5">
    <location>
        <begin position="114"/>
        <end position="131"/>
    </location>
</feature>
<dbReference type="NCBIfam" id="TIGR03902">
    <property type="entry name" value="rhom_GG_sort"/>
    <property type="match status" value="1"/>
</dbReference>
<name>A0A0X1KXW1_VIBCO</name>
<comment type="subcellular location">
    <subcellularLocation>
        <location evidence="1">Membrane</location>
        <topology evidence="1">Multi-pass membrane protein</topology>
    </subcellularLocation>
</comment>
<feature type="domain" description="Peptidase S54 rhomboid" evidence="6">
    <location>
        <begin position="74"/>
        <end position="211"/>
    </location>
</feature>
<keyword evidence="2 5" id="KW-0812">Transmembrane</keyword>
<reference evidence="7" key="2">
    <citation type="submission" date="2008-07" db="EMBL/GenBank/DDBJ databases">
        <authorList>
            <consortium name="Broad Institute Genome Sequencing Platform"/>
            <person name="Colwell R."/>
            <person name="Grim C.J."/>
            <person name="Young S."/>
            <person name="Jaffe D."/>
            <person name="Gnerre S."/>
            <person name="Berlin A."/>
            <person name="Heiman D."/>
            <person name="Hepburn T."/>
            <person name="Shea T."/>
            <person name="Sykes S."/>
            <person name="Alvarado L."/>
            <person name="Kodira C."/>
            <person name="Heidelberg J."/>
            <person name="Lander E."/>
            <person name="Galagan J."/>
            <person name="Nusbaum C."/>
            <person name="Birren B."/>
        </authorList>
    </citation>
    <scope>NUCLEOTIDE SEQUENCE [LARGE SCALE GENOMIC DNA]</scope>
    <source>
        <strain evidence="7">MO10</strain>
    </source>
</reference>
<feature type="transmembrane region" description="Helical" evidence="5">
    <location>
        <begin position="40"/>
        <end position="58"/>
    </location>
</feature>
<keyword evidence="3 5" id="KW-1133">Transmembrane helix</keyword>
<gene>
    <name evidence="7" type="ORF">VchoM_01214</name>
</gene>
<keyword evidence="4 5" id="KW-0472">Membrane</keyword>
<dbReference type="InterPro" id="IPR022764">
    <property type="entry name" value="Peptidase_S54_rhomboid_dom"/>
</dbReference>
<proteinExistence type="predicted"/>
<dbReference type="Pfam" id="PF01694">
    <property type="entry name" value="Rhomboid"/>
    <property type="match status" value="1"/>
</dbReference>
<evidence type="ECO:0000256" key="2">
    <source>
        <dbReference type="ARBA" id="ARBA00022692"/>
    </source>
</evidence>
<dbReference type="GO" id="GO:0004252">
    <property type="term" value="F:serine-type endopeptidase activity"/>
    <property type="evidence" value="ECO:0007669"/>
    <property type="project" value="InterPro"/>
</dbReference>
<dbReference type="InterPro" id="IPR050925">
    <property type="entry name" value="Rhomboid_protease_S54"/>
</dbReference>
<evidence type="ECO:0000259" key="6">
    <source>
        <dbReference type="Pfam" id="PF01694"/>
    </source>
</evidence>
<evidence type="ECO:0000256" key="4">
    <source>
        <dbReference type="ARBA" id="ARBA00023136"/>
    </source>
</evidence>
<dbReference type="InterPro" id="IPR023826">
    <property type="entry name" value="Rhom-like_SP_proteobac"/>
</dbReference>
<evidence type="ECO:0000256" key="1">
    <source>
        <dbReference type="ARBA" id="ARBA00004141"/>
    </source>
</evidence>
<organism evidence="7">
    <name type="scientific">Vibrio cholerae (strain MO10)</name>
    <dbReference type="NCBI Taxonomy" id="345072"/>
    <lineage>
        <taxon>Bacteria</taxon>
        <taxon>Pseudomonadati</taxon>
        <taxon>Pseudomonadota</taxon>
        <taxon>Gammaproteobacteria</taxon>
        <taxon>Vibrionales</taxon>
        <taxon>Vibrionaceae</taxon>
        <taxon>Vibrio</taxon>
    </lineage>
</organism>
<dbReference type="Proteomes" id="UP000004687">
    <property type="component" value="Unassembled WGS sequence"/>
</dbReference>
<dbReference type="AlphaFoldDB" id="A0A0X1KXW1"/>
<accession>A0A0X1KXW1</accession>
<dbReference type="InterPro" id="IPR035952">
    <property type="entry name" value="Rhomboid-like_sf"/>
</dbReference>
<dbReference type="PANTHER" id="PTHR43731">
    <property type="entry name" value="RHOMBOID PROTEASE"/>
    <property type="match status" value="1"/>
</dbReference>
<feature type="transmembrane region" description="Helical" evidence="5">
    <location>
        <begin position="90"/>
        <end position="107"/>
    </location>
</feature>
<evidence type="ECO:0000256" key="5">
    <source>
        <dbReference type="SAM" id="Phobius"/>
    </source>
</evidence>
<dbReference type="HOGENOM" id="CLU_108530_1_0_6"/>
<dbReference type="GO" id="GO:0016020">
    <property type="term" value="C:membrane"/>
    <property type="evidence" value="ECO:0007669"/>
    <property type="project" value="UniProtKB-SubCell"/>
</dbReference>
<sequence>MFRWVLKNDKLNRTFQRDNGRTQARFTRFTTLGTITGHDVNLYLLLLAISLLSLSLQWPPLHELTLWHFSAIEQGQWWRILTGNFAHTNFAHWAMNLAALWIISFVFKPTARQLLIPLLLISLAVGVMILASDMQSYVGLSGTLHGLFAYYALNEALNGRRSSWLLVLGVIGKVAWEQWFGASASTAELIGARVATEAHLAGLVGGLLLAAGHCFLQRKLSQ</sequence>
<dbReference type="SUPFAM" id="SSF144091">
    <property type="entry name" value="Rhomboid-like"/>
    <property type="match status" value="1"/>
</dbReference>
<dbReference type="PANTHER" id="PTHR43731:SF16">
    <property type="entry name" value="RHOMBOSORTASE"/>
    <property type="match status" value="1"/>
</dbReference>
<protein>
    <recommendedName>
        <fullName evidence="6">Peptidase S54 rhomboid domain-containing protein</fullName>
    </recommendedName>
</protein>
<reference evidence="7" key="1">
    <citation type="submission" date="2005-09" db="EMBL/GenBank/DDBJ databases">
        <title>Annotation of Vibrio cholerae MO10.</title>
        <authorList>
            <person name="Colwell R."/>
            <person name="Grim C.J."/>
            <person name="Young S."/>
            <person name="Jaffe D."/>
            <person name="Gnerre S."/>
            <person name="Berlin A."/>
            <person name="Heiman D."/>
            <person name="Hepburn T."/>
            <person name="Shea T."/>
            <person name="Sykes S."/>
            <person name="Yandava C."/>
            <person name="Alvarado L."/>
            <person name="Kodira C."/>
            <person name="Borodovsky M."/>
            <person name="Heidelberg J."/>
            <person name="Lander E."/>
            <person name="Galagan J."/>
            <person name="Nusbaum C."/>
            <person name="Birren B."/>
        </authorList>
    </citation>
    <scope>NUCLEOTIDE SEQUENCE [LARGE SCALE GENOMIC DNA]</scope>
    <source>
        <strain evidence="7">MO10</strain>
    </source>
</reference>
<dbReference type="EMBL" id="DS990136">
    <property type="protein sequence ID" value="EET23186.1"/>
    <property type="molecule type" value="Genomic_DNA"/>
</dbReference>
<dbReference type="Gene3D" id="1.20.1540.10">
    <property type="entry name" value="Rhomboid-like"/>
    <property type="match status" value="1"/>
</dbReference>
<feature type="transmembrane region" description="Helical" evidence="5">
    <location>
        <begin position="198"/>
        <end position="216"/>
    </location>
</feature>
<evidence type="ECO:0000256" key="3">
    <source>
        <dbReference type="ARBA" id="ARBA00022989"/>
    </source>
</evidence>
<evidence type="ECO:0000313" key="7">
    <source>
        <dbReference type="EMBL" id="EET23186.1"/>
    </source>
</evidence>